<feature type="compositionally biased region" description="Basic residues" evidence="1">
    <location>
        <begin position="20"/>
        <end position="31"/>
    </location>
</feature>
<protein>
    <submittedName>
        <fullName evidence="2">Uncharacterized protein</fullName>
    </submittedName>
</protein>
<evidence type="ECO:0000313" key="3">
    <source>
        <dbReference type="Proteomes" id="UP000055024"/>
    </source>
</evidence>
<dbReference type="Proteomes" id="UP000055024">
    <property type="component" value="Unassembled WGS sequence"/>
</dbReference>
<evidence type="ECO:0000256" key="1">
    <source>
        <dbReference type="SAM" id="MobiDB-lite"/>
    </source>
</evidence>
<dbReference type="AlphaFoldDB" id="A0A0V1GA39"/>
<reference evidence="2 3" key="1">
    <citation type="submission" date="2015-01" db="EMBL/GenBank/DDBJ databases">
        <title>Evolution of Trichinella species and genotypes.</title>
        <authorList>
            <person name="Korhonen P.K."/>
            <person name="Edoardo P."/>
            <person name="Giuseppe L.R."/>
            <person name="Gasser R.B."/>
        </authorList>
    </citation>
    <scope>NUCLEOTIDE SEQUENCE [LARGE SCALE GENOMIC DNA]</scope>
    <source>
        <strain evidence="2">ISS1029</strain>
    </source>
</reference>
<proteinExistence type="predicted"/>
<evidence type="ECO:0000313" key="2">
    <source>
        <dbReference type="EMBL" id="KRY95055.1"/>
    </source>
</evidence>
<keyword evidence="3" id="KW-1185">Reference proteome</keyword>
<organism evidence="2 3">
    <name type="scientific">Trichinella zimbabwensis</name>
    <dbReference type="NCBI Taxonomy" id="268475"/>
    <lineage>
        <taxon>Eukaryota</taxon>
        <taxon>Metazoa</taxon>
        <taxon>Ecdysozoa</taxon>
        <taxon>Nematoda</taxon>
        <taxon>Enoplea</taxon>
        <taxon>Dorylaimia</taxon>
        <taxon>Trichinellida</taxon>
        <taxon>Trichinellidae</taxon>
        <taxon>Trichinella</taxon>
    </lineage>
</organism>
<accession>A0A0V1GA39</accession>
<feature type="compositionally biased region" description="Acidic residues" evidence="1">
    <location>
        <begin position="1"/>
        <end position="11"/>
    </location>
</feature>
<dbReference type="EMBL" id="JYDP01004212">
    <property type="protein sequence ID" value="KRY95055.1"/>
    <property type="molecule type" value="Genomic_DNA"/>
</dbReference>
<comment type="caution">
    <text evidence="2">The sequence shown here is derived from an EMBL/GenBank/DDBJ whole genome shotgun (WGS) entry which is preliminary data.</text>
</comment>
<name>A0A0V1GA39_9BILA</name>
<feature type="region of interest" description="Disordered" evidence="1">
    <location>
        <begin position="1"/>
        <end position="31"/>
    </location>
</feature>
<sequence>MEMENDAEDDKDGQPLTRLQQRKYKRSVGRKRYHCGDLARGQASGTTSWRGRGGLQNHGLSSFETVLVASCSVTRLTPARHLISHSS</sequence>
<gene>
    <name evidence="2" type="ORF">T11_8116</name>
</gene>